<sequence length="118" mass="13239">MAFSKPNILIRTIVRLAAILVVMVSLVDSDHVIIEPFEDENEGAREVALIIVGETGTKAEDYQMFGFWCAVSVAITLSVYRLTISRFLPSTRRYLKVNYPAVAAMHLCPDHTAIRRSQ</sequence>
<dbReference type="EMBL" id="BLXT01004823">
    <property type="protein sequence ID" value="GFO17493.1"/>
    <property type="molecule type" value="Genomic_DNA"/>
</dbReference>
<feature type="signal peptide" evidence="2">
    <location>
        <begin position="1"/>
        <end position="29"/>
    </location>
</feature>
<evidence type="ECO:0000256" key="1">
    <source>
        <dbReference type="SAM" id="Phobius"/>
    </source>
</evidence>
<reference evidence="3 4" key="1">
    <citation type="journal article" date="2021" name="Elife">
        <title>Chloroplast acquisition without the gene transfer in kleptoplastic sea slugs, Plakobranchus ocellatus.</title>
        <authorList>
            <person name="Maeda T."/>
            <person name="Takahashi S."/>
            <person name="Yoshida T."/>
            <person name="Shimamura S."/>
            <person name="Takaki Y."/>
            <person name="Nagai Y."/>
            <person name="Toyoda A."/>
            <person name="Suzuki Y."/>
            <person name="Arimoto A."/>
            <person name="Ishii H."/>
            <person name="Satoh N."/>
            <person name="Nishiyama T."/>
            <person name="Hasebe M."/>
            <person name="Maruyama T."/>
            <person name="Minagawa J."/>
            <person name="Obokata J."/>
            <person name="Shigenobu S."/>
        </authorList>
    </citation>
    <scope>NUCLEOTIDE SEQUENCE [LARGE SCALE GENOMIC DNA]</scope>
</reference>
<organism evidence="3 4">
    <name type="scientific">Plakobranchus ocellatus</name>
    <dbReference type="NCBI Taxonomy" id="259542"/>
    <lineage>
        <taxon>Eukaryota</taxon>
        <taxon>Metazoa</taxon>
        <taxon>Spiralia</taxon>
        <taxon>Lophotrochozoa</taxon>
        <taxon>Mollusca</taxon>
        <taxon>Gastropoda</taxon>
        <taxon>Heterobranchia</taxon>
        <taxon>Euthyneura</taxon>
        <taxon>Panpulmonata</taxon>
        <taxon>Sacoglossa</taxon>
        <taxon>Placobranchoidea</taxon>
        <taxon>Plakobranchidae</taxon>
        <taxon>Plakobranchus</taxon>
    </lineage>
</organism>
<keyword evidence="1" id="KW-0472">Membrane</keyword>
<evidence type="ECO:0000313" key="3">
    <source>
        <dbReference type="EMBL" id="GFO17493.1"/>
    </source>
</evidence>
<dbReference type="AlphaFoldDB" id="A0AAV4BE86"/>
<proteinExistence type="predicted"/>
<name>A0AAV4BE86_9GAST</name>
<evidence type="ECO:0000256" key="2">
    <source>
        <dbReference type="SAM" id="SignalP"/>
    </source>
</evidence>
<evidence type="ECO:0000313" key="4">
    <source>
        <dbReference type="Proteomes" id="UP000735302"/>
    </source>
</evidence>
<keyword evidence="4" id="KW-1185">Reference proteome</keyword>
<dbReference type="Proteomes" id="UP000735302">
    <property type="component" value="Unassembled WGS sequence"/>
</dbReference>
<protein>
    <submittedName>
        <fullName evidence="3">Uncharacterized protein</fullName>
    </submittedName>
</protein>
<keyword evidence="1" id="KW-1133">Transmembrane helix</keyword>
<comment type="caution">
    <text evidence="3">The sequence shown here is derived from an EMBL/GenBank/DDBJ whole genome shotgun (WGS) entry which is preliminary data.</text>
</comment>
<gene>
    <name evidence="3" type="ORF">PoB_004399800</name>
</gene>
<feature type="chain" id="PRO_5043966057" evidence="2">
    <location>
        <begin position="30"/>
        <end position="118"/>
    </location>
</feature>
<keyword evidence="1" id="KW-0812">Transmembrane</keyword>
<keyword evidence="2" id="KW-0732">Signal</keyword>
<accession>A0AAV4BE86</accession>
<feature type="transmembrane region" description="Helical" evidence="1">
    <location>
        <begin position="65"/>
        <end position="84"/>
    </location>
</feature>